<reference evidence="11" key="2">
    <citation type="submission" date="2021-04" db="EMBL/GenBank/DDBJ databases">
        <authorList>
            <person name="Gilroy R."/>
        </authorList>
    </citation>
    <scope>NUCLEOTIDE SEQUENCE</scope>
    <source>
        <strain evidence="11">USASDec5-558</strain>
    </source>
</reference>
<keyword evidence="6 9" id="KW-1133">Transmembrane helix</keyword>
<evidence type="ECO:0000256" key="8">
    <source>
        <dbReference type="ARBA" id="ARBA00038436"/>
    </source>
</evidence>
<reference evidence="11" key="1">
    <citation type="journal article" date="2021" name="PeerJ">
        <title>Extensive microbial diversity within the chicken gut microbiome revealed by metagenomics and culture.</title>
        <authorList>
            <person name="Gilroy R."/>
            <person name="Ravi A."/>
            <person name="Getino M."/>
            <person name="Pursley I."/>
            <person name="Horton D.L."/>
            <person name="Alikhan N.F."/>
            <person name="Baker D."/>
            <person name="Gharbi K."/>
            <person name="Hall N."/>
            <person name="Watson M."/>
            <person name="Adriaenssens E.M."/>
            <person name="Foster-Nyarko E."/>
            <person name="Jarju S."/>
            <person name="Secka A."/>
            <person name="Antonio M."/>
            <person name="Oren A."/>
            <person name="Chaudhuri R.R."/>
            <person name="La Ragione R."/>
            <person name="Hildebrand F."/>
            <person name="Pallen M.J."/>
        </authorList>
    </citation>
    <scope>NUCLEOTIDE SEQUENCE</scope>
    <source>
        <strain evidence="11">USASDec5-558</strain>
    </source>
</reference>
<comment type="subcellular location">
    <subcellularLocation>
        <location evidence="1 9">Cell inner membrane</location>
        <topology evidence="1 9">Multi-pass membrane protein</topology>
    </subcellularLocation>
</comment>
<dbReference type="GO" id="GO:0005886">
    <property type="term" value="C:plasma membrane"/>
    <property type="evidence" value="ECO:0007669"/>
    <property type="project" value="UniProtKB-SubCell"/>
</dbReference>
<name>A0A9D1WGY4_9GAMM</name>
<dbReference type="GO" id="GO:0015740">
    <property type="term" value="P:C4-dicarboxylate transport"/>
    <property type="evidence" value="ECO:0007669"/>
    <property type="project" value="TreeGrafter"/>
</dbReference>
<dbReference type="AlphaFoldDB" id="A0A9D1WGY4"/>
<comment type="caution">
    <text evidence="11">The sequence shown here is derived from an EMBL/GenBank/DDBJ whole genome shotgun (WGS) entry which is preliminary data.</text>
</comment>
<dbReference type="PANTHER" id="PTHR35011:SF2">
    <property type="entry name" value="2,3-DIKETO-L-GULONATE TRAP TRANSPORTER SMALL PERMEASE PROTEIN YIAM"/>
    <property type="match status" value="1"/>
</dbReference>
<sequence>MRKLWDNFEEYLCAIALVVMALVTFINVFSRKVSFINLSFTQELVTTMFVWVCCLAAAAAFKTNSHMGFAYLTDKLTGTAKKVHTYLRASLISINYIVWLVYGIDVVYRQAHYNMLTGVLEMPIWMIGIAIPLSAVLSIIRLWQYTMGKRFGDSEEVNLN</sequence>
<evidence type="ECO:0000256" key="2">
    <source>
        <dbReference type="ARBA" id="ARBA00022448"/>
    </source>
</evidence>
<dbReference type="GO" id="GO:0022857">
    <property type="term" value="F:transmembrane transporter activity"/>
    <property type="evidence" value="ECO:0007669"/>
    <property type="project" value="UniProtKB-UniRule"/>
</dbReference>
<dbReference type="InterPro" id="IPR007387">
    <property type="entry name" value="TRAP_DctQ"/>
</dbReference>
<feature type="transmembrane region" description="Helical" evidence="9">
    <location>
        <begin position="85"/>
        <end position="104"/>
    </location>
</feature>
<keyword evidence="7 9" id="KW-0472">Membrane</keyword>
<dbReference type="Proteomes" id="UP000886829">
    <property type="component" value="Unassembled WGS sequence"/>
</dbReference>
<evidence type="ECO:0000256" key="5">
    <source>
        <dbReference type="ARBA" id="ARBA00022692"/>
    </source>
</evidence>
<organism evidence="11 12">
    <name type="scientific">Candidatus Anaerobiospirillum pullistercoris</name>
    <dbReference type="NCBI Taxonomy" id="2838452"/>
    <lineage>
        <taxon>Bacteria</taxon>
        <taxon>Pseudomonadati</taxon>
        <taxon>Pseudomonadota</taxon>
        <taxon>Gammaproteobacteria</taxon>
        <taxon>Aeromonadales</taxon>
        <taxon>Succinivibrionaceae</taxon>
        <taxon>Anaerobiospirillum</taxon>
    </lineage>
</organism>
<dbReference type="Pfam" id="PF04290">
    <property type="entry name" value="DctQ"/>
    <property type="match status" value="1"/>
</dbReference>
<feature type="domain" description="Tripartite ATP-independent periplasmic transporters DctQ component" evidence="10">
    <location>
        <begin position="20"/>
        <end position="142"/>
    </location>
</feature>
<evidence type="ECO:0000256" key="7">
    <source>
        <dbReference type="ARBA" id="ARBA00023136"/>
    </source>
</evidence>
<feature type="transmembrane region" description="Helical" evidence="9">
    <location>
        <begin position="49"/>
        <end position="73"/>
    </location>
</feature>
<protein>
    <recommendedName>
        <fullName evidence="9">TRAP transporter small permease protein</fullName>
    </recommendedName>
</protein>
<evidence type="ECO:0000259" key="10">
    <source>
        <dbReference type="Pfam" id="PF04290"/>
    </source>
</evidence>
<comment type="function">
    <text evidence="9">Part of the tripartite ATP-independent periplasmic (TRAP) transport system.</text>
</comment>
<evidence type="ECO:0000256" key="3">
    <source>
        <dbReference type="ARBA" id="ARBA00022475"/>
    </source>
</evidence>
<feature type="transmembrane region" description="Helical" evidence="9">
    <location>
        <begin position="124"/>
        <end position="143"/>
    </location>
</feature>
<keyword evidence="3" id="KW-1003">Cell membrane</keyword>
<evidence type="ECO:0000313" key="11">
    <source>
        <dbReference type="EMBL" id="HIX57977.1"/>
    </source>
</evidence>
<evidence type="ECO:0000256" key="4">
    <source>
        <dbReference type="ARBA" id="ARBA00022519"/>
    </source>
</evidence>
<dbReference type="InterPro" id="IPR055348">
    <property type="entry name" value="DctQ"/>
</dbReference>
<dbReference type="EMBL" id="DXEV01000218">
    <property type="protein sequence ID" value="HIX57977.1"/>
    <property type="molecule type" value="Genomic_DNA"/>
</dbReference>
<evidence type="ECO:0000256" key="9">
    <source>
        <dbReference type="RuleBase" id="RU369079"/>
    </source>
</evidence>
<proteinExistence type="inferred from homology"/>
<keyword evidence="4 9" id="KW-0997">Cell inner membrane</keyword>
<evidence type="ECO:0000256" key="1">
    <source>
        <dbReference type="ARBA" id="ARBA00004429"/>
    </source>
</evidence>
<keyword evidence="2 9" id="KW-0813">Transport</keyword>
<feature type="transmembrane region" description="Helical" evidence="9">
    <location>
        <begin position="12"/>
        <end position="29"/>
    </location>
</feature>
<gene>
    <name evidence="11" type="ORF">H9850_10985</name>
</gene>
<evidence type="ECO:0000256" key="6">
    <source>
        <dbReference type="ARBA" id="ARBA00022989"/>
    </source>
</evidence>
<accession>A0A9D1WGY4</accession>
<comment type="subunit">
    <text evidence="9">The complex comprises the extracytoplasmic solute receptor protein and the two transmembrane proteins.</text>
</comment>
<keyword evidence="5 9" id="KW-0812">Transmembrane</keyword>
<dbReference type="PANTHER" id="PTHR35011">
    <property type="entry name" value="2,3-DIKETO-L-GULONATE TRAP TRANSPORTER SMALL PERMEASE PROTEIN YIAM"/>
    <property type="match status" value="1"/>
</dbReference>
<comment type="similarity">
    <text evidence="8 9">Belongs to the TRAP transporter small permease family.</text>
</comment>
<evidence type="ECO:0000313" key="12">
    <source>
        <dbReference type="Proteomes" id="UP000886829"/>
    </source>
</evidence>